<evidence type="ECO:0000259" key="5">
    <source>
        <dbReference type="PROSITE" id="PS50110"/>
    </source>
</evidence>
<evidence type="ECO:0000256" key="3">
    <source>
        <dbReference type="SAM" id="Coils"/>
    </source>
</evidence>
<dbReference type="InterPro" id="IPR011006">
    <property type="entry name" value="CheY-like_superfamily"/>
</dbReference>
<dbReference type="SMART" id="SM00448">
    <property type="entry name" value="REC"/>
    <property type="match status" value="1"/>
</dbReference>
<dbReference type="Gene3D" id="3.40.50.2300">
    <property type="match status" value="1"/>
</dbReference>
<dbReference type="Proteomes" id="UP000199236">
    <property type="component" value="Unassembled WGS sequence"/>
</dbReference>
<dbReference type="PROSITE" id="PS50110">
    <property type="entry name" value="RESPONSE_REGULATORY"/>
    <property type="match status" value="1"/>
</dbReference>
<name>A0A1I5FTD8_9HYPH</name>
<dbReference type="EMBL" id="FOVR01000004">
    <property type="protein sequence ID" value="SFO27015.1"/>
    <property type="molecule type" value="Genomic_DNA"/>
</dbReference>
<evidence type="ECO:0000313" key="6">
    <source>
        <dbReference type="EMBL" id="SFO27015.1"/>
    </source>
</evidence>
<feature type="coiled-coil region" evidence="3">
    <location>
        <begin position="154"/>
        <end position="181"/>
    </location>
</feature>
<dbReference type="PANTHER" id="PTHR44591:SF25">
    <property type="entry name" value="CHEMOTAXIS TWO-COMPONENT RESPONSE REGULATOR"/>
    <property type="match status" value="1"/>
</dbReference>
<dbReference type="AlphaFoldDB" id="A0A1I5FTD8"/>
<dbReference type="GO" id="GO:0000160">
    <property type="term" value="P:phosphorelay signal transduction system"/>
    <property type="evidence" value="ECO:0007669"/>
    <property type="project" value="InterPro"/>
</dbReference>
<dbReference type="InterPro" id="IPR050595">
    <property type="entry name" value="Bact_response_regulator"/>
</dbReference>
<evidence type="ECO:0000256" key="1">
    <source>
        <dbReference type="ARBA" id="ARBA00022553"/>
    </source>
</evidence>
<feature type="compositionally biased region" description="Low complexity" evidence="4">
    <location>
        <begin position="229"/>
        <end position="244"/>
    </location>
</feature>
<feature type="region of interest" description="Disordered" evidence="4">
    <location>
        <begin position="202"/>
        <end position="250"/>
    </location>
</feature>
<sequence length="250" mass="27952">MLDGFLEHHAAYGLSIESLDIVIVDDSKSVLTMIRSMISSMKVARVRTYDRADVALHAIMHEPPNVIVTDLNMAPMSGMQLLSLIRNATMKPLCYIPVIVVTAHATEQRVAKLFETGAHHVLAKPMSSAAIQQRIASLCSDKRLMLLDGDRYVIDGMEEVLEEKRNRLRSLAKARQFHEQTLPQARRSQRDVDRILHKADEEEEFIDAQAKPSLWSGRGSGRSHKEGDAASTSSRPSRSPRFASVGGRRR</sequence>
<keyword evidence="3" id="KW-0175">Coiled coil</keyword>
<proteinExistence type="predicted"/>
<organism evidence="6 7">
    <name type="scientific">Cohaesibacter marisflavi</name>
    <dbReference type="NCBI Taxonomy" id="655353"/>
    <lineage>
        <taxon>Bacteria</taxon>
        <taxon>Pseudomonadati</taxon>
        <taxon>Pseudomonadota</taxon>
        <taxon>Alphaproteobacteria</taxon>
        <taxon>Hyphomicrobiales</taxon>
        <taxon>Cohaesibacteraceae</taxon>
    </lineage>
</organism>
<dbReference type="InterPro" id="IPR001789">
    <property type="entry name" value="Sig_transdc_resp-reg_receiver"/>
</dbReference>
<accession>A0A1I5FTD8</accession>
<reference evidence="6 7" key="1">
    <citation type="submission" date="2016-10" db="EMBL/GenBank/DDBJ databases">
        <authorList>
            <person name="de Groot N.N."/>
        </authorList>
    </citation>
    <scope>NUCLEOTIDE SEQUENCE [LARGE SCALE GENOMIC DNA]</scope>
    <source>
        <strain evidence="6 7">CGMCC 1.9157</strain>
    </source>
</reference>
<gene>
    <name evidence="6" type="ORF">SAMN04488056_104199</name>
</gene>
<keyword evidence="1 2" id="KW-0597">Phosphoprotein</keyword>
<dbReference type="CDD" id="cd00156">
    <property type="entry name" value="REC"/>
    <property type="match status" value="1"/>
</dbReference>
<evidence type="ECO:0000313" key="7">
    <source>
        <dbReference type="Proteomes" id="UP000199236"/>
    </source>
</evidence>
<dbReference type="SUPFAM" id="SSF52172">
    <property type="entry name" value="CheY-like"/>
    <property type="match status" value="1"/>
</dbReference>
<keyword evidence="7" id="KW-1185">Reference proteome</keyword>
<protein>
    <submittedName>
        <fullName evidence="6">Response regulator receiver domain-containing protein</fullName>
    </submittedName>
</protein>
<feature type="modified residue" description="4-aspartylphosphate" evidence="2">
    <location>
        <position position="70"/>
    </location>
</feature>
<dbReference type="PANTHER" id="PTHR44591">
    <property type="entry name" value="STRESS RESPONSE REGULATOR PROTEIN 1"/>
    <property type="match status" value="1"/>
</dbReference>
<evidence type="ECO:0000256" key="4">
    <source>
        <dbReference type="SAM" id="MobiDB-lite"/>
    </source>
</evidence>
<feature type="domain" description="Response regulatory" evidence="5">
    <location>
        <begin position="20"/>
        <end position="139"/>
    </location>
</feature>
<dbReference type="Pfam" id="PF00072">
    <property type="entry name" value="Response_reg"/>
    <property type="match status" value="1"/>
</dbReference>
<dbReference type="RefSeq" id="WP_175528023.1">
    <property type="nucleotide sequence ID" value="NZ_FOVR01000004.1"/>
</dbReference>
<dbReference type="STRING" id="655353.SAMN04488056_104199"/>
<evidence type="ECO:0000256" key="2">
    <source>
        <dbReference type="PROSITE-ProRule" id="PRU00169"/>
    </source>
</evidence>